<dbReference type="OrthoDB" id="1600340at2759"/>
<evidence type="ECO:0000259" key="11">
    <source>
        <dbReference type="Pfam" id="PF08263"/>
    </source>
</evidence>
<dbReference type="GO" id="GO:0051707">
    <property type="term" value="P:response to other organism"/>
    <property type="evidence" value="ECO:0007669"/>
    <property type="project" value="UniProtKB-ARBA"/>
</dbReference>
<dbReference type="InterPro" id="IPR046956">
    <property type="entry name" value="RLP23-like"/>
</dbReference>
<dbReference type="InterPro" id="IPR032675">
    <property type="entry name" value="LRR_dom_sf"/>
</dbReference>
<keyword evidence="9" id="KW-0472">Membrane</keyword>
<dbReference type="InterPro" id="IPR001611">
    <property type="entry name" value="Leu-rich_rpt"/>
</dbReference>
<dbReference type="EMBL" id="PKPP01000043">
    <property type="protein sequence ID" value="PWA98921.1"/>
    <property type="molecule type" value="Genomic_DNA"/>
</dbReference>
<evidence type="ECO:0000256" key="5">
    <source>
        <dbReference type="ARBA" id="ARBA00022692"/>
    </source>
</evidence>
<evidence type="ECO:0000313" key="12">
    <source>
        <dbReference type="EMBL" id="PWA98921.1"/>
    </source>
</evidence>
<name>A0A2U1QLQ3_ARTAN</name>
<evidence type="ECO:0000256" key="9">
    <source>
        <dbReference type="ARBA" id="ARBA00023136"/>
    </source>
</evidence>
<comment type="caution">
    <text evidence="12">The sequence shown here is derived from an EMBL/GenBank/DDBJ whole genome shotgun (WGS) entry which is preliminary data.</text>
</comment>
<dbReference type="Pfam" id="PF08263">
    <property type="entry name" value="LRRNT_2"/>
    <property type="match status" value="1"/>
</dbReference>
<dbReference type="STRING" id="35608.A0A2U1QLQ3"/>
<dbReference type="GO" id="GO:0006952">
    <property type="term" value="P:defense response"/>
    <property type="evidence" value="ECO:0007669"/>
    <property type="project" value="UniProtKB-ARBA"/>
</dbReference>
<dbReference type="SUPFAM" id="SSF52058">
    <property type="entry name" value="L domain-like"/>
    <property type="match status" value="1"/>
</dbReference>
<comment type="subcellular location">
    <subcellularLocation>
        <location evidence="1">Cell membrane</location>
        <topology evidence="1">Single-pass type I membrane protein</topology>
    </subcellularLocation>
</comment>
<evidence type="ECO:0000256" key="4">
    <source>
        <dbReference type="ARBA" id="ARBA00022614"/>
    </source>
</evidence>
<dbReference type="AlphaFoldDB" id="A0A2U1QLQ3"/>
<keyword evidence="10" id="KW-0325">Glycoprotein</keyword>
<organism evidence="12 13">
    <name type="scientific">Artemisia annua</name>
    <name type="common">Sweet wormwood</name>
    <dbReference type="NCBI Taxonomy" id="35608"/>
    <lineage>
        <taxon>Eukaryota</taxon>
        <taxon>Viridiplantae</taxon>
        <taxon>Streptophyta</taxon>
        <taxon>Embryophyta</taxon>
        <taxon>Tracheophyta</taxon>
        <taxon>Spermatophyta</taxon>
        <taxon>Magnoliopsida</taxon>
        <taxon>eudicotyledons</taxon>
        <taxon>Gunneridae</taxon>
        <taxon>Pentapetalae</taxon>
        <taxon>asterids</taxon>
        <taxon>campanulids</taxon>
        <taxon>Asterales</taxon>
        <taxon>Asteraceae</taxon>
        <taxon>Asteroideae</taxon>
        <taxon>Anthemideae</taxon>
        <taxon>Artemisiinae</taxon>
        <taxon>Artemisia</taxon>
    </lineage>
</organism>
<evidence type="ECO:0000256" key="8">
    <source>
        <dbReference type="ARBA" id="ARBA00022989"/>
    </source>
</evidence>
<dbReference type="SMART" id="SM00369">
    <property type="entry name" value="LRR_TYP"/>
    <property type="match status" value="6"/>
</dbReference>
<gene>
    <name evidence="12" type="ORF">CTI12_AA007060</name>
</gene>
<comment type="similarity">
    <text evidence="2">Belongs to the RLP family.</text>
</comment>
<feature type="domain" description="Leucine-rich repeat-containing N-terminal plant-type" evidence="11">
    <location>
        <begin position="39"/>
        <end position="78"/>
    </location>
</feature>
<protein>
    <submittedName>
        <fullName evidence="12">Leucine-rich repeat protein</fullName>
    </submittedName>
</protein>
<keyword evidence="8" id="KW-1133">Transmembrane helix</keyword>
<dbReference type="GO" id="GO:0005886">
    <property type="term" value="C:plasma membrane"/>
    <property type="evidence" value="ECO:0007669"/>
    <property type="project" value="UniProtKB-SubCell"/>
</dbReference>
<accession>A0A2U1QLQ3</accession>
<dbReference type="FunFam" id="3.80.10.10:FF:000041">
    <property type="entry name" value="LRR receptor-like serine/threonine-protein kinase ERECTA"/>
    <property type="match status" value="1"/>
</dbReference>
<reference evidence="12 13" key="1">
    <citation type="journal article" date="2018" name="Mol. Plant">
        <title>The genome of Artemisia annua provides insight into the evolution of Asteraceae family and artemisinin biosynthesis.</title>
        <authorList>
            <person name="Shen Q."/>
            <person name="Zhang L."/>
            <person name="Liao Z."/>
            <person name="Wang S."/>
            <person name="Yan T."/>
            <person name="Shi P."/>
            <person name="Liu M."/>
            <person name="Fu X."/>
            <person name="Pan Q."/>
            <person name="Wang Y."/>
            <person name="Lv Z."/>
            <person name="Lu X."/>
            <person name="Zhang F."/>
            <person name="Jiang W."/>
            <person name="Ma Y."/>
            <person name="Chen M."/>
            <person name="Hao X."/>
            <person name="Li L."/>
            <person name="Tang Y."/>
            <person name="Lv G."/>
            <person name="Zhou Y."/>
            <person name="Sun X."/>
            <person name="Brodelius P.E."/>
            <person name="Rose J.K.C."/>
            <person name="Tang K."/>
        </authorList>
    </citation>
    <scope>NUCLEOTIDE SEQUENCE [LARGE SCALE GENOMIC DNA]</scope>
    <source>
        <strain evidence="13">cv. Huhao1</strain>
        <tissue evidence="12">Leaf</tissue>
    </source>
</reference>
<keyword evidence="7" id="KW-0677">Repeat</keyword>
<keyword evidence="5" id="KW-0812">Transmembrane</keyword>
<dbReference type="Proteomes" id="UP000245207">
    <property type="component" value="Unassembled WGS sequence"/>
</dbReference>
<dbReference type="Gene3D" id="3.80.10.10">
    <property type="entry name" value="Ribonuclease Inhibitor"/>
    <property type="match status" value="5"/>
</dbReference>
<dbReference type="PANTHER" id="PTHR48063:SF99">
    <property type="entry name" value="LEUCINE-RICH REPEAT-CONTAINING, PLANT-TYPE, LEUCINE-RICH REPEAT DOMAIN SUPERFAMILY"/>
    <property type="match status" value="1"/>
</dbReference>
<proteinExistence type="inferred from homology"/>
<dbReference type="InterPro" id="IPR013210">
    <property type="entry name" value="LRR_N_plant-typ"/>
</dbReference>
<keyword evidence="4" id="KW-0433">Leucine-rich repeat</keyword>
<dbReference type="SUPFAM" id="SSF52047">
    <property type="entry name" value="RNI-like"/>
    <property type="match status" value="1"/>
</dbReference>
<evidence type="ECO:0000256" key="7">
    <source>
        <dbReference type="ARBA" id="ARBA00022737"/>
    </source>
</evidence>
<dbReference type="Pfam" id="PF13855">
    <property type="entry name" value="LRR_8"/>
    <property type="match status" value="1"/>
</dbReference>
<dbReference type="PANTHER" id="PTHR48063">
    <property type="entry name" value="LRR RECEPTOR-LIKE KINASE"/>
    <property type="match status" value="1"/>
</dbReference>
<evidence type="ECO:0000313" key="13">
    <source>
        <dbReference type="Proteomes" id="UP000245207"/>
    </source>
</evidence>
<evidence type="ECO:0000256" key="1">
    <source>
        <dbReference type="ARBA" id="ARBA00004251"/>
    </source>
</evidence>
<keyword evidence="3" id="KW-1003">Cell membrane</keyword>
<evidence type="ECO:0000256" key="10">
    <source>
        <dbReference type="ARBA" id="ARBA00023180"/>
    </source>
</evidence>
<dbReference type="Pfam" id="PF00560">
    <property type="entry name" value="LRR_1"/>
    <property type="match status" value="5"/>
</dbReference>
<keyword evidence="6" id="KW-0732">Signal</keyword>
<evidence type="ECO:0000256" key="2">
    <source>
        <dbReference type="ARBA" id="ARBA00009592"/>
    </source>
</evidence>
<keyword evidence="13" id="KW-1185">Reference proteome</keyword>
<dbReference type="PRINTS" id="PR00019">
    <property type="entry name" value="LEURICHRPT"/>
</dbReference>
<evidence type="ECO:0000256" key="6">
    <source>
        <dbReference type="ARBA" id="ARBA00022729"/>
    </source>
</evidence>
<sequence>MSAFSFSYICSRYLSLFVGVALFHLCLSNKKLDDVLCIKEERQALLRFKHHIIDEGDRLASWVDESNDCCKWAGIVCDNVTGHVHHIHLRALGGQCIDYHYNRTQKESEDFSKQKLKGDLSPSLLDLKQLKHLDLSCNDFRLIQVPKFIGSLGNLRYLNLSSSNFSGIIPPQLGNLSELHTLCLGSFQDGWAYTATRVMNMEWLLNLRLLHHLDMSYVDLRKATDWFQVINTLPSLAELHLKESNLLDFHPHVPCLNITSLLLLDLSSYMVTNSLMPQWIFSINSLVSLDLSLCNFNGRISGSSAYSFRNLTSLKWLHVSQNNFMNSSLVLKELSTGIGSNLLSLDISGCDISSTTLDSLHNLTSLLSLDLASNKLTNMIPKSLGNLCNLRDINLSENKFQNISLTYLLESFLRCKSPSLESLSISSSGLSGHLPDQLGQLIHMKHLKFPYNDISGTIPDSIGRLSSLEVLDLTGNQLNGSLPDLIGRFSLLKRLLLSYNQFDGNLPTSLGQLSKLVEFKFSSNFLRGVVTETHFAKLVRLKYLIGDGNNLILRPRLANWIPPFQLAILNLHSWDLGPQFPLWLQLQKDLVDLNISNTNISSPIPESFWRSLPYLRSSDISKNQMQGTLTLSDIYTKLKLLDLSSNRLGGKLPDVSNEVVSPRVAAGFLHRQFIEKLDELDLSVRDMSHLCALLSIIFSEIMLQN</sequence>
<dbReference type="InterPro" id="IPR003591">
    <property type="entry name" value="Leu-rich_rpt_typical-subtyp"/>
</dbReference>
<evidence type="ECO:0000256" key="3">
    <source>
        <dbReference type="ARBA" id="ARBA00022475"/>
    </source>
</evidence>